<sequence>MIASHRNSRRAEPLTTSCRFELPRLDEKAVQFTSPDRRPRRRAAVSASTMIRRTTASVTAADTSAMDAECSADWP</sequence>
<reference evidence="2" key="1">
    <citation type="submission" date="2014-09" db="EMBL/GenBank/DDBJ databases">
        <authorList>
            <person name="Magalhaes I.L.F."/>
            <person name="Oliveira U."/>
            <person name="Santos F.R."/>
            <person name="Vidigal T.H.D.A."/>
            <person name="Brescovit A.D."/>
            <person name="Santos A.J."/>
        </authorList>
    </citation>
    <scope>NUCLEOTIDE SEQUENCE</scope>
    <source>
        <tissue evidence="2">Shoot tissue taken approximately 20 cm above the soil surface</tissue>
    </source>
</reference>
<reference evidence="2" key="2">
    <citation type="journal article" date="2015" name="Data Brief">
        <title>Shoot transcriptome of the giant reed, Arundo donax.</title>
        <authorList>
            <person name="Barrero R.A."/>
            <person name="Guerrero F.D."/>
            <person name="Moolhuijzen P."/>
            <person name="Goolsby J.A."/>
            <person name="Tidwell J."/>
            <person name="Bellgard S.E."/>
            <person name="Bellgard M.I."/>
        </authorList>
    </citation>
    <scope>NUCLEOTIDE SEQUENCE</scope>
    <source>
        <tissue evidence="2">Shoot tissue taken approximately 20 cm above the soil surface</tissue>
    </source>
</reference>
<protein>
    <submittedName>
        <fullName evidence="2">Uncharacterized protein</fullName>
    </submittedName>
</protein>
<feature type="compositionally biased region" description="Low complexity" evidence="1">
    <location>
        <begin position="56"/>
        <end position="68"/>
    </location>
</feature>
<name>A0A0A9F0S2_ARUDO</name>
<organism evidence="2">
    <name type="scientific">Arundo donax</name>
    <name type="common">Giant reed</name>
    <name type="synonym">Donax arundinaceus</name>
    <dbReference type="NCBI Taxonomy" id="35708"/>
    <lineage>
        <taxon>Eukaryota</taxon>
        <taxon>Viridiplantae</taxon>
        <taxon>Streptophyta</taxon>
        <taxon>Embryophyta</taxon>
        <taxon>Tracheophyta</taxon>
        <taxon>Spermatophyta</taxon>
        <taxon>Magnoliopsida</taxon>
        <taxon>Liliopsida</taxon>
        <taxon>Poales</taxon>
        <taxon>Poaceae</taxon>
        <taxon>PACMAD clade</taxon>
        <taxon>Arundinoideae</taxon>
        <taxon>Arundineae</taxon>
        <taxon>Arundo</taxon>
    </lineage>
</organism>
<dbReference type="AlphaFoldDB" id="A0A0A9F0S2"/>
<dbReference type="EMBL" id="GBRH01191959">
    <property type="protein sequence ID" value="JAE05937.1"/>
    <property type="molecule type" value="Transcribed_RNA"/>
</dbReference>
<accession>A0A0A9F0S2</accession>
<proteinExistence type="predicted"/>
<evidence type="ECO:0000256" key="1">
    <source>
        <dbReference type="SAM" id="MobiDB-lite"/>
    </source>
</evidence>
<feature type="region of interest" description="Disordered" evidence="1">
    <location>
        <begin position="56"/>
        <end position="75"/>
    </location>
</feature>
<evidence type="ECO:0000313" key="2">
    <source>
        <dbReference type="EMBL" id="JAE05937.1"/>
    </source>
</evidence>